<keyword evidence="7" id="KW-1185">Reference proteome</keyword>
<dbReference type="KEGG" id="gsn:YC6258_00292"/>
<dbReference type="InterPro" id="IPR015856">
    <property type="entry name" value="ABC_transpr_CbiO/EcfA_su"/>
</dbReference>
<dbReference type="CDD" id="cd03225">
    <property type="entry name" value="ABC_cobalt_CbiO_domain1"/>
    <property type="match status" value="1"/>
</dbReference>
<dbReference type="EMBL" id="CP007142">
    <property type="protein sequence ID" value="AJQ92342.1"/>
    <property type="molecule type" value="Genomic_DNA"/>
</dbReference>
<dbReference type="AlphaFoldDB" id="A0A0C5VCW9"/>
<gene>
    <name evidence="6" type="ORF">YC6258_00292</name>
</gene>
<sequence>MQDHISLTDVCLERDGITVLNNINLHLTEARIALIGSNGSGKSSLARLLNGLLQATAGTISVCGEDPKKGIEAMHRRVGFIFQNPDHQLIFPTVLEELSFGLMNIGKTRRQAHDQAMSLLRQHDHEEWANMSVHALSEGQKQLVCIFAVLLMEPKLLILDEPFSALDLLIKKQLLRILDQQAPQMLMISHDLDAIYHFDRVIWLEHGRVREDGPAPAVIDHYRQWVASQLENHP</sequence>
<evidence type="ECO:0000256" key="2">
    <source>
        <dbReference type="ARBA" id="ARBA00022448"/>
    </source>
</evidence>
<dbReference type="OrthoDB" id="9780942at2"/>
<keyword evidence="2" id="KW-0813">Transport</keyword>
<dbReference type="PANTHER" id="PTHR43553:SF24">
    <property type="entry name" value="ENERGY-COUPLING FACTOR TRANSPORTER ATP-BINDING PROTEIN ECFA1"/>
    <property type="match status" value="1"/>
</dbReference>
<protein>
    <submittedName>
        <fullName evidence="6">ABC-type cobalt transport system, ATPase component</fullName>
    </submittedName>
</protein>
<dbReference type="InterPro" id="IPR027417">
    <property type="entry name" value="P-loop_NTPase"/>
</dbReference>
<dbReference type="GO" id="GO:0016887">
    <property type="term" value="F:ATP hydrolysis activity"/>
    <property type="evidence" value="ECO:0007669"/>
    <property type="project" value="InterPro"/>
</dbReference>
<dbReference type="RefSeq" id="WP_052830617.1">
    <property type="nucleotide sequence ID" value="NZ_CP007142.1"/>
</dbReference>
<evidence type="ECO:0000256" key="1">
    <source>
        <dbReference type="ARBA" id="ARBA00005417"/>
    </source>
</evidence>
<proteinExistence type="inferred from homology"/>
<feature type="domain" description="ABC transporter" evidence="5">
    <location>
        <begin position="5"/>
        <end position="231"/>
    </location>
</feature>
<keyword evidence="4" id="KW-0067">ATP-binding</keyword>
<dbReference type="InterPro" id="IPR050095">
    <property type="entry name" value="ECF_ABC_transporter_ATP-bd"/>
</dbReference>
<dbReference type="InterPro" id="IPR003593">
    <property type="entry name" value="AAA+_ATPase"/>
</dbReference>
<dbReference type="InterPro" id="IPR003439">
    <property type="entry name" value="ABC_transporter-like_ATP-bd"/>
</dbReference>
<dbReference type="SUPFAM" id="SSF52540">
    <property type="entry name" value="P-loop containing nucleoside triphosphate hydrolases"/>
    <property type="match status" value="1"/>
</dbReference>
<dbReference type="Gene3D" id="3.40.50.300">
    <property type="entry name" value="P-loop containing nucleotide triphosphate hydrolases"/>
    <property type="match status" value="1"/>
</dbReference>
<dbReference type="GO" id="GO:0042626">
    <property type="term" value="F:ATPase-coupled transmembrane transporter activity"/>
    <property type="evidence" value="ECO:0007669"/>
    <property type="project" value="TreeGrafter"/>
</dbReference>
<dbReference type="GO" id="GO:0005524">
    <property type="term" value="F:ATP binding"/>
    <property type="evidence" value="ECO:0007669"/>
    <property type="project" value="UniProtKB-KW"/>
</dbReference>
<accession>A0A0C5VCW9</accession>
<dbReference type="Pfam" id="PF00005">
    <property type="entry name" value="ABC_tran"/>
    <property type="match status" value="1"/>
</dbReference>
<reference evidence="6 7" key="1">
    <citation type="submission" date="2014-01" db="EMBL/GenBank/DDBJ databases">
        <title>Full genme sequencing of cellulolytic bacterium Gynuella sunshinyii YC6258T gen. nov., sp. nov.</title>
        <authorList>
            <person name="Khan H."/>
            <person name="Chung E.J."/>
            <person name="Chung Y.R."/>
        </authorList>
    </citation>
    <scope>NUCLEOTIDE SEQUENCE [LARGE SCALE GENOMIC DNA]</scope>
    <source>
        <strain evidence="6 7">YC6258</strain>
    </source>
</reference>
<dbReference type="GO" id="GO:0043190">
    <property type="term" value="C:ATP-binding cassette (ABC) transporter complex"/>
    <property type="evidence" value="ECO:0007669"/>
    <property type="project" value="TreeGrafter"/>
</dbReference>
<evidence type="ECO:0000256" key="4">
    <source>
        <dbReference type="ARBA" id="ARBA00022840"/>
    </source>
</evidence>
<evidence type="ECO:0000313" key="7">
    <source>
        <dbReference type="Proteomes" id="UP000032266"/>
    </source>
</evidence>
<comment type="similarity">
    <text evidence="1">Belongs to the ABC transporter superfamily.</text>
</comment>
<organism evidence="6 7">
    <name type="scientific">Gynuella sunshinyii YC6258</name>
    <dbReference type="NCBI Taxonomy" id="1445510"/>
    <lineage>
        <taxon>Bacteria</taxon>
        <taxon>Pseudomonadati</taxon>
        <taxon>Pseudomonadota</taxon>
        <taxon>Gammaproteobacteria</taxon>
        <taxon>Oceanospirillales</taxon>
        <taxon>Saccharospirillaceae</taxon>
        <taxon>Gynuella</taxon>
    </lineage>
</organism>
<evidence type="ECO:0000256" key="3">
    <source>
        <dbReference type="ARBA" id="ARBA00022741"/>
    </source>
</evidence>
<dbReference type="STRING" id="1445510.YC6258_00292"/>
<evidence type="ECO:0000313" key="6">
    <source>
        <dbReference type="EMBL" id="AJQ92342.1"/>
    </source>
</evidence>
<dbReference type="PROSITE" id="PS50893">
    <property type="entry name" value="ABC_TRANSPORTER_2"/>
    <property type="match status" value="1"/>
</dbReference>
<evidence type="ECO:0000259" key="5">
    <source>
        <dbReference type="PROSITE" id="PS50893"/>
    </source>
</evidence>
<dbReference type="HOGENOM" id="CLU_000604_1_22_6"/>
<dbReference type="SMART" id="SM00382">
    <property type="entry name" value="AAA"/>
    <property type="match status" value="1"/>
</dbReference>
<dbReference type="Proteomes" id="UP000032266">
    <property type="component" value="Chromosome"/>
</dbReference>
<name>A0A0C5VCW9_9GAMM</name>
<keyword evidence="3" id="KW-0547">Nucleotide-binding</keyword>
<dbReference type="PANTHER" id="PTHR43553">
    <property type="entry name" value="HEAVY METAL TRANSPORTER"/>
    <property type="match status" value="1"/>
</dbReference>